<evidence type="ECO:0000259" key="1">
    <source>
        <dbReference type="PROSITE" id="PS51192"/>
    </source>
</evidence>
<accession>V7HZL0</accession>
<dbReference type="CDD" id="cd18032">
    <property type="entry name" value="DEXHc_RE_I_III_res"/>
    <property type="match status" value="1"/>
</dbReference>
<dbReference type="GO" id="GO:0005524">
    <property type="term" value="F:ATP binding"/>
    <property type="evidence" value="ECO:0007669"/>
    <property type="project" value="InterPro"/>
</dbReference>
<dbReference type="REBASE" id="79739">
    <property type="entry name" value="Yfr2321ORF218915P"/>
</dbReference>
<evidence type="ECO:0000259" key="2">
    <source>
        <dbReference type="PROSITE" id="PS51194"/>
    </source>
</evidence>
<dbReference type="InterPro" id="IPR050742">
    <property type="entry name" value="Helicase_Restrict-Modif_Enz"/>
</dbReference>
<dbReference type="Pfam" id="PF26350">
    <property type="entry name" value="DUF8090"/>
    <property type="match status" value="1"/>
</dbReference>
<feature type="domain" description="Helicase ATP-binding" evidence="1">
    <location>
        <begin position="235"/>
        <end position="386"/>
    </location>
</feature>
<dbReference type="InterPro" id="IPR025202">
    <property type="entry name" value="PLD-like_dom"/>
</dbReference>
<dbReference type="Gene3D" id="3.40.50.300">
    <property type="entry name" value="P-loop containing nucleotide triphosphate hydrolases"/>
    <property type="match status" value="2"/>
</dbReference>
<comment type="caution">
    <text evidence="3">The sequence shown here is derived from an EMBL/GenBank/DDBJ whole genome shotgun (WGS) entry which is preliminary data.</text>
</comment>
<dbReference type="PATRIC" id="fig|994573.3.peg.3594"/>
<dbReference type="SUPFAM" id="SSF56024">
    <property type="entry name" value="Phospholipase D/nuclease"/>
    <property type="match status" value="1"/>
</dbReference>
<dbReference type="Gene3D" id="3.30.870.10">
    <property type="entry name" value="Endonuclease Chain A"/>
    <property type="match status" value="1"/>
</dbReference>
<reference evidence="3 4" key="1">
    <citation type="journal article" date="2014" name="Genome Announc.">
        <title>Genome Sequence of Youngiibacter fragilis, the Type Strain of the Genus Youngiibacter.</title>
        <authorList>
            <person name="Wawrik C.B."/>
            <person name="Callaghan A.V."/>
            <person name="Stamps B.W."/>
            <person name="Wawrik B."/>
        </authorList>
    </citation>
    <scope>NUCLEOTIDE SEQUENCE [LARGE SCALE GENOMIC DNA]</scope>
    <source>
        <strain evidence="3 4">232.1</strain>
    </source>
</reference>
<keyword evidence="3" id="KW-0378">Hydrolase</keyword>
<name>V7HZL0_9CLOT</name>
<dbReference type="GO" id="GO:0003677">
    <property type="term" value="F:DNA binding"/>
    <property type="evidence" value="ECO:0007669"/>
    <property type="project" value="InterPro"/>
</dbReference>
<dbReference type="InterPro" id="IPR058403">
    <property type="entry name" value="DUF8090"/>
</dbReference>
<feature type="domain" description="Helicase C-terminal" evidence="2">
    <location>
        <begin position="427"/>
        <end position="594"/>
    </location>
</feature>
<dbReference type="Pfam" id="PF11907">
    <property type="entry name" value="DUF3427"/>
    <property type="match status" value="1"/>
</dbReference>
<keyword evidence="3" id="KW-0067">ATP-binding</keyword>
<dbReference type="PANTHER" id="PTHR47396:SF1">
    <property type="entry name" value="ATP-DEPENDENT HELICASE IRC3-RELATED"/>
    <property type="match status" value="1"/>
</dbReference>
<dbReference type="AlphaFoldDB" id="V7HZL0"/>
<dbReference type="PANTHER" id="PTHR47396">
    <property type="entry name" value="TYPE I RESTRICTION ENZYME ECOKI R PROTEIN"/>
    <property type="match status" value="1"/>
</dbReference>
<keyword evidence="4" id="KW-1185">Reference proteome</keyword>
<evidence type="ECO:0000313" key="4">
    <source>
        <dbReference type="Proteomes" id="UP000017747"/>
    </source>
</evidence>
<dbReference type="Pfam" id="PF04851">
    <property type="entry name" value="ResIII"/>
    <property type="match status" value="1"/>
</dbReference>
<dbReference type="OrthoDB" id="9802848at2"/>
<dbReference type="SUPFAM" id="SSF52540">
    <property type="entry name" value="P-loop containing nucleoside triphosphate hydrolases"/>
    <property type="match status" value="1"/>
</dbReference>
<dbReference type="CDD" id="cd18799">
    <property type="entry name" value="SF2_C_EcoAI-like"/>
    <property type="match status" value="1"/>
</dbReference>
<dbReference type="PROSITE" id="PS51194">
    <property type="entry name" value="HELICASE_CTER"/>
    <property type="match status" value="1"/>
</dbReference>
<gene>
    <name evidence="3" type="ORF">T472_0218915</name>
</gene>
<dbReference type="eggNOG" id="COG3886">
    <property type="taxonomic scope" value="Bacteria"/>
</dbReference>
<dbReference type="GO" id="GO:0004386">
    <property type="term" value="F:helicase activity"/>
    <property type="evidence" value="ECO:0007669"/>
    <property type="project" value="UniProtKB-KW"/>
</dbReference>
<sequence length="963" mass="110187">MESAYSLRDGLVKGFIDGNMPALANYRPRLLINDNEKGEKVLTSIIKELSDCDEFLFSVAFVTKSGVISLIETLKELDEKGVKGRIIASQYQNFSDPAALRKLMGFGNIDLGIVTEDQGKMHTKGYIFRKGSEYTIIVGSSNLTQSALSVNKEWNLKVTSTFEGALLHETLHEFEQLAKKSVKVDEAYLEQYQAIYDYQSKARRLLEKTSHHGMIHFQRILPNKMQTSALDALDESRNAGRGKALVISATGTGKTYLSAFDVRKFNPRRFLFVVHREQIAKAAMESFKRVFGTDRSMSVLSGTSKSTDSDFLFSTVQTLSKDEVLYGFKPDDFDYVVIDEAHRAGSKSYEKILKHFNPTFLLGMSATPERTDGFDVFAWFDHNVAFEIKLQQAMNENMVCPFHYFGVSEIKVDGILINDSTSFSKLTSDERVRNIAEKAEFYGHSGHRVRGLIFCSRREEAEVLSGKFNLMGYRTVALSGATSQEERIEAVNRLEQKERDGGLDYIFTVDIFNEGIDVPSVNQVIMLRPTQSAIIFVQQLGRGLRHFDDKEYVVVLDFIGNYDNNFLIPVALSGDQSYNKDTMRRFVAEGTRVIPGCSTINFDRITRDRIYSSIDRANVNDIKLIKESYMMLKMRLGRIPRPGEFAEFGSIDIERIFHKSGSYHNFLKKYEDEYKVELSNLEEVYIEYISIKYASGKRPHELELLKLIAGGSKNPLDELDIMLQEKYGIVINENTRLNLENQMTQNFATGSAKDSYKDAVFMEGSKCADSFMECLQNPDFRLQFDELVGVGLSRYQERYSERYRQTNFKLYEKYTYEAVCRCLDWEKSEVALNIGGYRFDKKTRTYPVFINYDKHEDISATTKYEDRFLSSETLEAISKSKRTLNSDDVVQAYNSEANGVTMLLFVRKNKDDRISKEFYFLGTMKAIGTPEEFIMYGTNVTAVKLYYSLHTPVRGDIYDFITR</sequence>
<dbReference type="EMBL" id="AXUN02000231">
    <property type="protein sequence ID" value="ETA79063.1"/>
    <property type="molecule type" value="Genomic_DNA"/>
</dbReference>
<dbReference type="Pfam" id="PF13091">
    <property type="entry name" value="PLDc_2"/>
    <property type="match status" value="1"/>
</dbReference>
<dbReference type="Proteomes" id="UP000017747">
    <property type="component" value="Unassembled WGS sequence"/>
</dbReference>
<evidence type="ECO:0000313" key="3">
    <source>
        <dbReference type="EMBL" id="ETA79063.1"/>
    </source>
</evidence>
<organism evidence="3 4">
    <name type="scientific">Youngiibacter fragilis 232.1</name>
    <dbReference type="NCBI Taxonomy" id="994573"/>
    <lineage>
        <taxon>Bacteria</taxon>
        <taxon>Bacillati</taxon>
        <taxon>Bacillota</taxon>
        <taxon>Clostridia</taxon>
        <taxon>Eubacteriales</taxon>
        <taxon>Clostridiaceae</taxon>
        <taxon>Youngiibacter</taxon>
    </lineage>
</organism>
<dbReference type="SMART" id="SM00490">
    <property type="entry name" value="HELICc"/>
    <property type="match status" value="1"/>
</dbReference>
<dbReference type="InterPro" id="IPR027417">
    <property type="entry name" value="P-loop_NTPase"/>
</dbReference>
<keyword evidence="3" id="KW-0547">Nucleotide-binding</keyword>
<dbReference type="Pfam" id="PF00271">
    <property type="entry name" value="Helicase_C"/>
    <property type="match status" value="1"/>
</dbReference>
<dbReference type="RefSeq" id="WP_023388184.1">
    <property type="nucleotide sequence ID" value="NZ_AXUN02000231.1"/>
</dbReference>
<dbReference type="SMART" id="SM00487">
    <property type="entry name" value="DEXDc"/>
    <property type="match status" value="1"/>
</dbReference>
<dbReference type="STRING" id="994573.T472_0218915"/>
<dbReference type="CDD" id="cd09204">
    <property type="entry name" value="PLDc_N_DEXD_b2"/>
    <property type="match status" value="1"/>
</dbReference>
<dbReference type="InterPro" id="IPR014001">
    <property type="entry name" value="Helicase_ATP-bd"/>
</dbReference>
<dbReference type="InterPro" id="IPR006935">
    <property type="entry name" value="Helicase/UvrB_N"/>
</dbReference>
<dbReference type="InterPro" id="IPR001650">
    <property type="entry name" value="Helicase_C-like"/>
</dbReference>
<dbReference type="eggNOG" id="COG1061">
    <property type="taxonomic scope" value="Bacteria"/>
</dbReference>
<keyword evidence="3" id="KW-0347">Helicase</keyword>
<dbReference type="InterPro" id="IPR021835">
    <property type="entry name" value="DUF3427"/>
</dbReference>
<dbReference type="PROSITE" id="PS51192">
    <property type="entry name" value="HELICASE_ATP_BIND_1"/>
    <property type="match status" value="1"/>
</dbReference>
<protein>
    <submittedName>
        <fullName evidence="3">Helicase</fullName>
    </submittedName>
</protein>
<dbReference type="GO" id="GO:0005829">
    <property type="term" value="C:cytosol"/>
    <property type="evidence" value="ECO:0007669"/>
    <property type="project" value="TreeGrafter"/>
</dbReference>
<proteinExistence type="predicted"/>
<dbReference type="GO" id="GO:0016787">
    <property type="term" value="F:hydrolase activity"/>
    <property type="evidence" value="ECO:0007669"/>
    <property type="project" value="InterPro"/>
</dbReference>